<reference evidence="4 5" key="1">
    <citation type="submission" date="2016-10" db="EMBL/GenBank/DDBJ databases">
        <authorList>
            <person name="Varghese N."/>
            <person name="Submissions S."/>
        </authorList>
    </citation>
    <scope>NUCLEOTIDE SEQUENCE [LARGE SCALE GENOMIC DNA]</scope>
    <source>
        <strain evidence="4 5">CGMCC 1.6377</strain>
    </source>
</reference>
<feature type="region of interest" description="Disordered" evidence="2">
    <location>
        <begin position="677"/>
        <end position="728"/>
    </location>
</feature>
<dbReference type="GO" id="GO:0030115">
    <property type="term" value="C:S-layer"/>
    <property type="evidence" value="ECO:0007669"/>
    <property type="project" value="UniProtKB-SubCell"/>
</dbReference>
<dbReference type="Proteomes" id="UP000323537">
    <property type="component" value="Unassembled WGS sequence"/>
</dbReference>
<evidence type="ECO:0000313" key="4">
    <source>
        <dbReference type="EMBL" id="SFH74267.1"/>
    </source>
</evidence>
<dbReference type="OrthoDB" id="271491at2157"/>
<dbReference type="Gene3D" id="2.60.40.10">
    <property type="entry name" value="Immunoglobulins"/>
    <property type="match status" value="2"/>
</dbReference>
<feature type="compositionally biased region" description="Low complexity" evidence="2">
    <location>
        <begin position="692"/>
        <end position="710"/>
    </location>
</feature>
<gene>
    <name evidence="4" type="ORF">SAMN04488066_12320</name>
</gene>
<dbReference type="Gene3D" id="1.10.390.10">
    <property type="entry name" value="Neutral Protease Domain 2"/>
    <property type="match status" value="1"/>
</dbReference>
<evidence type="ECO:0000256" key="3">
    <source>
        <dbReference type="SAM" id="Phobius"/>
    </source>
</evidence>
<keyword evidence="3" id="KW-1133">Transmembrane helix</keyword>
<feature type="transmembrane region" description="Helical" evidence="3">
    <location>
        <begin position="728"/>
        <end position="746"/>
    </location>
</feature>
<evidence type="ECO:0000256" key="2">
    <source>
        <dbReference type="SAM" id="MobiDB-lite"/>
    </source>
</evidence>
<keyword evidence="1" id="KW-0732">Signal</keyword>
<keyword evidence="3" id="KW-0812">Transmembrane</keyword>
<dbReference type="EMBL" id="FOPZ01000023">
    <property type="protein sequence ID" value="SFH74267.1"/>
    <property type="molecule type" value="Genomic_DNA"/>
</dbReference>
<evidence type="ECO:0000313" key="5">
    <source>
        <dbReference type="Proteomes" id="UP000323537"/>
    </source>
</evidence>
<protein>
    <submittedName>
        <fullName evidence="4">PGF-CTERM protein</fullName>
    </submittedName>
</protein>
<dbReference type="RefSeq" id="WP_149785502.1">
    <property type="nucleotide sequence ID" value="NZ_BAAADP010000003.1"/>
</dbReference>
<organism evidence="4 5">
    <name type="scientific">Halorubrum aquaticum</name>
    <dbReference type="NCBI Taxonomy" id="387340"/>
    <lineage>
        <taxon>Archaea</taxon>
        <taxon>Methanobacteriati</taxon>
        <taxon>Methanobacteriota</taxon>
        <taxon>Stenosarchaea group</taxon>
        <taxon>Halobacteria</taxon>
        <taxon>Halobacteriales</taxon>
        <taxon>Haloferacaceae</taxon>
        <taxon>Halorubrum</taxon>
    </lineage>
</organism>
<proteinExistence type="predicted"/>
<name>A0A1I3CIC3_9EURY</name>
<sequence length="753" mass="77948">MHRLGSSPGVRAVVVALLAASLLLCGAITVAGGAPGAPGTPDGPSAPTEPTGTFEFVDGASAEATAGSLDGSGSNAADVGDEDTIGVRNELSATDEAGTVGVTTTAHVPDRVTGLEITLLTANDDRVEADGFERADDADGTETWVWDGETERPSLTYGMAANVSTEESGPLATGGTYRFVDTGGWALVRTPRVRIRGSYTGEPRIRSARENVVDGEGVASQAIAFLGPYEERVHEGDEQRYRLIVPEAAEMEATPEEVFGVFEGAADSLRVGGVDDEVVAIAAPTGEVTWAVRGLQTGDADLWVRDGEPTGTADDVWTHEYVHTRQAYDAEASARWFTEASATYYAALFALDRGATDFDAFERTLARGERDPAASSVLADPGSWERNADYTKGSLVAGEIDRRIRLASDGRASLATVLRDLNEDSAPVTNRAFLDAVEAAAGESGDDEAAAGVREAAERWITTSDAPETWNADAHAEAFGETPARIGYALADDGVRATGEYRNRSLEDDPVRLVAGETLALAVDVSNTGGTTGGYDLSLSVDDETIETRNGTLDADEETTERFERAFTEAGEYAVRVGSESLTVVVSDPADALVRGIAIDADRVTAGESVVVTATVANDASIPAGSELEFRVDGETVGTEPVRLDVGAETTVEREVTVPASVDGDVATVGVVGPVDEASTTVTVERDGDGTDGSTDAGGSTDADGSTDDSGGTDGADGDAGGLTDDGAAGFGPVVALVALLSLLGLSSRRRSR</sequence>
<dbReference type="AlphaFoldDB" id="A0A1I3CIC3"/>
<keyword evidence="3" id="KW-0472">Membrane</keyword>
<dbReference type="GO" id="GO:0005886">
    <property type="term" value="C:plasma membrane"/>
    <property type="evidence" value="ECO:0007669"/>
    <property type="project" value="UniProtKB-SubCell"/>
</dbReference>
<dbReference type="InterPro" id="IPR026371">
    <property type="entry name" value="PGF_CTERM"/>
</dbReference>
<evidence type="ECO:0000256" key="1">
    <source>
        <dbReference type="ARBA" id="ARBA00022729"/>
    </source>
</evidence>
<dbReference type="InterPro" id="IPR027268">
    <property type="entry name" value="Peptidase_M4/M1_CTD_sf"/>
</dbReference>
<accession>A0A1I3CIC3</accession>
<feature type="compositionally biased region" description="Gly residues" evidence="2">
    <location>
        <begin position="712"/>
        <end position="721"/>
    </location>
</feature>
<dbReference type="NCBIfam" id="TIGR04126">
    <property type="entry name" value="PGF_CTERM"/>
    <property type="match status" value="1"/>
</dbReference>
<dbReference type="InterPro" id="IPR013783">
    <property type="entry name" value="Ig-like_fold"/>
</dbReference>
<keyword evidence="5" id="KW-1185">Reference proteome</keyword>